<dbReference type="InterPro" id="IPR037401">
    <property type="entry name" value="SnoaL-like"/>
</dbReference>
<dbReference type="Proteomes" id="UP000317940">
    <property type="component" value="Unassembled WGS sequence"/>
</dbReference>
<organism evidence="2 3">
    <name type="scientific">Kitasatospora viridis</name>
    <dbReference type="NCBI Taxonomy" id="281105"/>
    <lineage>
        <taxon>Bacteria</taxon>
        <taxon>Bacillati</taxon>
        <taxon>Actinomycetota</taxon>
        <taxon>Actinomycetes</taxon>
        <taxon>Kitasatosporales</taxon>
        <taxon>Streptomycetaceae</taxon>
        <taxon>Kitasatospora</taxon>
    </lineage>
</organism>
<accession>A0A561UHA7</accession>
<proteinExistence type="predicted"/>
<name>A0A561UHA7_9ACTN</name>
<evidence type="ECO:0000313" key="2">
    <source>
        <dbReference type="EMBL" id="TWF98749.1"/>
    </source>
</evidence>
<dbReference type="Gene3D" id="3.10.450.50">
    <property type="match status" value="1"/>
</dbReference>
<comment type="caution">
    <text evidence="2">The sequence shown here is derived from an EMBL/GenBank/DDBJ whole genome shotgun (WGS) entry which is preliminary data.</text>
</comment>
<reference evidence="2 3" key="1">
    <citation type="submission" date="2019-06" db="EMBL/GenBank/DDBJ databases">
        <title>Sequencing the genomes of 1000 actinobacteria strains.</title>
        <authorList>
            <person name="Klenk H.-P."/>
        </authorList>
    </citation>
    <scope>NUCLEOTIDE SEQUENCE [LARGE SCALE GENOMIC DNA]</scope>
    <source>
        <strain evidence="2 3">DSM 44826</strain>
    </source>
</reference>
<dbReference type="InterPro" id="IPR032710">
    <property type="entry name" value="NTF2-like_dom_sf"/>
</dbReference>
<feature type="domain" description="SnoaL-like" evidence="1">
    <location>
        <begin position="6"/>
        <end position="130"/>
    </location>
</feature>
<dbReference type="RefSeq" id="WP_145905128.1">
    <property type="nucleotide sequence ID" value="NZ_BAAAMZ010000012.1"/>
</dbReference>
<sequence>MSELDRLIDRAALVDAVTAIFDTVDAKDWDAAERLFTPKLHADFTSLAGGEPAEITNVQLVGGWRVGLHARKESFHLAAHHRVTVDGDTAHVHVKGYAYNALDAELGGAVWEVWGTYEIPFTRTADGWLATGLTFNATRTRGDAAVRTHTLD</sequence>
<dbReference type="AlphaFoldDB" id="A0A561UHA7"/>
<dbReference type="OrthoDB" id="2599042at2"/>
<protein>
    <submittedName>
        <fullName evidence="2">SnoaL-like protein</fullName>
    </submittedName>
</protein>
<keyword evidence="3" id="KW-1185">Reference proteome</keyword>
<dbReference type="EMBL" id="VIWT01000001">
    <property type="protein sequence ID" value="TWF98749.1"/>
    <property type="molecule type" value="Genomic_DNA"/>
</dbReference>
<evidence type="ECO:0000259" key="1">
    <source>
        <dbReference type="Pfam" id="PF13577"/>
    </source>
</evidence>
<gene>
    <name evidence="2" type="ORF">FHX73_112571</name>
</gene>
<dbReference type="SUPFAM" id="SSF54427">
    <property type="entry name" value="NTF2-like"/>
    <property type="match status" value="1"/>
</dbReference>
<dbReference type="Pfam" id="PF13577">
    <property type="entry name" value="SnoaL_4"/>
    <property type="match status" value="1"/>
</dbReference>
<evidence type="ECO:0000313" key="3">
    <source>
        <dbReference type="Proteomes" id="UP000317940"/>
    </source>
</evidence>